<evidence type="ECO:0000313" key="10">
    <source>
        <dbReference type="Proteomes" id="UP000441585"/>
    </source>
</evidence>
<keyword evidence="3" id="KW-1003">Cell membrane</keyword>
<evidence type="ECO:0000259" key="8">
    <source>
        <dbReference type="PROSITE" id="PS50850"/>
    </source>
</evidence>
<keyword evidence="6 7" id="KW-0472">Membrane</keyword>
<dbReference type="EMBL" id="WKKF01000008">
    <property type="protein sequence ID" value="MRX56103.1"/>
    <property type="molecule type" value="Genomic_DNA"/>
</dbReference>
<dbReference type="GO" id="GO:0022857">
    <property type="term" value="F:transmembrane transporter activity"/>
    <property type="evidence" value="ECO:0007669"/>
    <property type="project" value="InterPro"/>
</dbReference>
<evidence type="ECO:0000256" key="7">
    <source>
        <dbReference type="SAM" id="Phobius"/>
    </source>
</evidence>
<dbReference type="Proteomes" id="UP000441585">
    <property type="component" value="Unassembled WGS sequence"/>
</dbReference>
<dbReference type="InterPro" id="IPR036259">
    <property type="entry name" value="MFS_trans_sf"/>
</dbReference>
<proteinExistence type="predicted"/>
<feature type="domain" description="Major facilitator superfamily (MFS) profile" evidence="8">
    <location>
        <begin position="233"/>
        <end position="424"/>
    </location>
</feature>
<dbReference type="GO" id="GO:0005886">
    <property type="term" value="C:plasma membrane"/>
    <property type="evidence" value="ECO:0007669"/>
    <property type="project" value="UniProtKB-SubCell"/>
</dbReference>
<dbReference type="InterPro" id="IPR020846">
    <property type="entry name" value="MFS_dom"/>
</dbReference>
<evidence type="ECO:0000256" key="3">
    <source>
        <dbReference type="ARBA" id="ARBA00022475"/>
    </source>
</evidence>
<evidence type="ECO:0000256" key="4">
    <source>
        <dbReference type="ARBA" id="ARBA00022692"/>
    </source>
</evidence>
<comment type="caution">
    <text evidence="9">The sequence shown here is derived from an EMBL/GenBank/DDBJ whole genome shotgun (WGS) entry which is preliminary data.</text>
</comment>
<feature type="transmembrane region" description="Helical" evidence="7">
    <location>
        <begin position="391"/>
        <end position="414"/>
    </location>
</feature>
<keyword evidence="10" id="KW-1185">Reference proteome</keyword>
<keyword evidence="4 7" id="KW-0812">Transmembrane</keyword>
<dbReference type="SUPFAM" id="SSF103473">
    <property type="entry name" value="MFS general substrate transporter"/>
    <property type="match status" value="1"/>
</dbReference>
<feature type="transmembrane region" description="Helical" evidence="7">
    <location>
        <begin position="186"/>
        <end position="203"/>
    </location>
</feature>
<dbReference type="Gene3D" id="1.20.1250.20">
    <property type="entry name" value="MFS general substrate transporter like domains"/>
    <property type="match status" value="1"/>
</dbReference>
<evidence type="ECO:0000313" key="9">
    <source>
        <dbReference type="EMBL" id="MRX56103.1"/>
    </source>
</evidence>
<dbReference type="PANTHER" id="PTHR23513">
    <property type="entry name" value="INTEGRAL MEMBRANE EFFLUX PROTEIN-RELATED"/>
    <property type="match status" value="1"/>
</dbReference>
<dbReference type="InterPro" id="IPR011701">
    <property type="entry name" value="MFS"/>
</dbReference>
<sequence length="424" mass="47245">MLIIQYQKMLYKVLNLKLTLFLNGAEWMKNVSVLFYNQLLSTFASTFGTFWISWIVYAETGSKLAMGGVWLVSIAGQLLIQFLAGPYIDRYLRTTMMKASESIRFSAFFLLWLTLITDHFELEFLYLTAFLTSITVYDPAAAALVPKLVKNDEFVKVNAKLSGGVQLMRFIALPASGLILTAVHNQEALLCISMMFLISYLMIMKIKEPSIARVKQNSWLIQFREGIHIYRKHLILLVLGCFITVTSFGVFATQTMYIPYIVETIGGSTLEYGFFAAAFPLGYILGSYAAAKIREPKQSLYLVMTSAIFLGGCTFLALGVISDLWIAILIEVIAGTVMPFWNIYSTTLYQRLVPDSILGQVLSIRFLLTKAAAPLGIMYGTFCAAQFGIPALFLSVGLLICTVSGVGLAILTSLKKRNMVQRSL</sequence>
<feature type="transmembrane region" description="Helical" evidence="7">
    <location>
        <begin position="234"/>
        <end position="252"/>
    </location>
</feature>
<dbReference type="AlphaFoldDB" id="A0A6I2MJV2"/>
<organism evidence="9 10">
    <name type="scientific">Metabacillus idriensis</name>
    <dbReference type="NCBI Taxonomy" id="324768"/>
    <lineage>
        <taxon>Bacteria</taxon>
        <taxon>Bacillati</taxon>
        <taxon>Bacillota</taxon>
        <taxon>Bacilli</taxon>
        <taxon>Bacillales</taxon>
        <taxon>Bacillaceae</taxon>
        <taxon>Metabacillus</taxon>
    </lineage>
</organism>
<gene>
    <name evidence="9" type="ORF">GJU41_19275</name>
</gene>
<keyword evidence="2" id="KW-0813">Transport</keyword>
<dbReference type="PANTHER" id="PTHR23513:SF6">
    <property type="entry name" value="MAJOR FACILITATOR SUPERFAMILY ASSOCIATED DOMAIN-CONTAINING PROTEIN"/>
    <property type="match status" value="1"/>
</dbReference>
<name>A0A6I2MJV2_9BACI</name>
<protein>
    <submittedName>
        <fullName evidence="9">MFS transporter</fullName>
    </submittedName>
</protein>
<accession>A0A6I2MJV2</accession>
<comment type="subcellular location">
    <subcellularLocation>
        <location evidence="1">Cell membrane</location>
        <topology evidence="1">Multi-pass membrane protein</topology>
    </subcellularLocation>
</comment>
<dbReference type="CDD" id="cd06173">
    <property type="entry name" value="MFS_MefA_like"/>
    <property type="match status" value="1"/>
</dbReference>
<evidence type="ECO:0000256" key="5">
    <source>
        <dbReference type="ARBA" id="ARBA00022989"/>
    </source>
</evidence>
<keyword evidence="5 7" id="KW-1133">Transmembrane helix</keyword>
<dbReference type="PROSITE" id="PS50850">
    <property type="entry name" value="MFS"/>
    <property type="match status" value="1"/>
</dbReference>
<feature type="transmembrane region" description="Helical" evidence="7">
    <location>
        <begin position="103"/>
        <end position="120"/>
    </location>
</feature>
<feature type="transmembrane region" description="Helical" evidence="7">
    <location>
        <begin position="272"/>
        <end position="291"/>
    </location>
</feature>
<feature type="transmembrane region" description="Helical" evidence="7">
    <location>
        <begin position="356"/>
        <end position="379"/>
    </location>
</feature>
<reference evidence="9 10" key="1">
    <citation type="submission" date="2019-11" db="EMBL/GenBank/DDBJ databases">
        <title>Bacillus idriensis genome.</title>
        <authorList>
            <person name="Konopka E.N."/>
            <person name="Newman J.D."/>
        </authorList>
    </citation>
    <scope>NUCLEOTIDE SEQUENCE [LARGE SCALE GENOMIC DNA]</scope>
    <source>
        <strain evidence="9 10">DSM 19097</strain>
    </source>
</reference>
<evidence type="ECO:0000256" key="1">
    <source>
        <dbReference type="ARBA" id="ARBA00004651"/>
    </source>
</evidence>
<feature type="transmembrane region" description="Helical" evidence="7">
    <location>
        <begin position="64"/>
        <end position="83"/>
    </location>
</feature>
<feature type="transmembrane region" description="Helical" evidence="7">
    <location>
        <begin position="300"/>
        <end position="318"/>
    </location>
</feature>
<feature type="transmembrane region" description="Helical" evidence="7">
    <location>
        <begin position="324"/>
        <end position="344"/>
    </location>
</feature>
<evidence type="ECO:0000256" key="6">
    <source>
        <dbReference type="ARBA" id="ARBA00023136"/>
    </source>
</evidence>
<feature type="transmembrane region" description="Helical" evidence="7">
    <location>
        <begin position="39"/>
        <end position="58"/>
    </location>
</feature>
<dbReference type="Pfam" id="PF07690">
    <property type="entry name" value="MFS_1"/>
    <property type="match status" value="1"/>
</dbReference>
<evidence type="ECO:0000256" key="2">
    <source>
        <dbReference type="ARBA" id="ARBA00022448"/>
    </source>
</evidence>